<evidence type="ECO:0000313" key="1">
    <source>
        <dbReference type="EMBL" id="KRY37785.1"/>
    </source>
</evidence>
<proteinExistence type="predicted"/>
<protein>
    <submittedName>
        <fullName evidence="1">Uncharacterized protein</fullName>
    </submittedName>
</protein>
<organism evidence="1 2">
    <name type="scientific">Trichinella spiralis</name>
    <name type="common">Trichina worm</name>
    <dbReference type="NCBI Taxonomy" id="6334"/>
    <lineage>
        <taxon>Eukaryota</taxon>
        <taxon>Metazoa</taxon>
        <taxon>Ecdysozoa</taxon>
        <taxon>Nematoda</taxon>
        <taxon>Enoplea</taxon>
        <taxon>Dorylaimia</taxon>
        <taxon>Trichinellida</taxon>
        <taxon>Trichinellidae</taxon>
        <taxon>Trichinella</taxon>
    </lineage>
</organism>
<dbReference type="AlphaFoldDB" id="A0A0V1BL47"/>
<comment type="caution">
    <text evidence="1">The sequence shown here is derived from an EMBL/GenBank/DDBJ whole genome shotgun (WGS) entry which is preliminary data.</text>
</comment>
<sequence length="232" mass="26081">MGNVNWADWIGVNETRERGRLKIFTHQWKESIKLIRRVRLDDRPTGCLGVQLTREIKLTVNVRARSSTESTNQRPTSDRRICIAKQRISVNDTAAAADFKRRKRMKRFFFLIFHSHPSEVGPTDGQVQAQTVNGDGDGVWRRLVAVVVVVVGSFPNVEEEIDPGGGAFFYITGIMEGGGFPNLAKLFQTIKRFLPCVETAAAVDKFSSNTHAPEEKPSHNWYLGPDLDIPCL</sequence>
<name>A0A0V1BL47_TRISP</name>
<reference evidence="1 2" key="1">
    <citation type="submission" date="2015-01" db="EMBL/GenBank/DDBJ databases">
        <title>Evolution of Trichinella species and genotypes.</title>
        <authorList>
            <person name="Korhonen P.K."/>
            <person name="Edoardo P."/>
            <person name="Giuseppe L.R."/>
            <person name="Gasser R.B."/>
        </authorList>
    </citation>
    <scope>NUCLEOTIDE SEQUENCE [LARGE SCALE GENOMIC DNA]</scope>
    <source>
        <strain evidence="1">ISS3</strain>
    </source>
</reference>
<accession>A0A0V1BL47</accession>
<dbReference type="InParanoid" id="A0A0V1BL47"/>
<dbReference type="Proteomes" id="UP000054776">
    <property type="component" value="Unassembled WGS sequence"/>
</dbReference>
<gene>
    <name evidence="1" type="ORF">T01_714</name>
</gene>
<dbReference type="EMBL" id="JYDH01000030">
    <property type="protein sequence ID" value="KRY37785.1"/>
    <property type="molecule type" value="Genomic_DNA"/>
</dbReference>
<keyword evidence="2" id="KW-1185">Reference proteome</keyword>
<evidence type="ECO:0000313" key="2">
    <source>
        <dbReference type="Proteomes" id="UP000054776"/>
    </source>
</evidence>